<dbReference type="InterPro" id="IPR036873">
    <property type="entry name" value="Rhodanese-like_dom_sf"/>
</dbReference>
<keyword evidence="1" id="KW-0677">Repeat</keyword>
<proteinExistence type="predicted"/>
<dbReference type="PANTHER" id="PTHR43855:SF1">
    <property type="entry name" value="THIOSULFATE SULFURTRANSFERASE"/>
    <property type="match status" value="1"/>
</dbReference>
<dbReference type="InterPro" id="IPR051126">
    <property type="entry name" value="Thiosulfate_sulfurtransferase"/>
</dbReference>
<accession>A0A557SR82</accession>
<keyword evidence="3" id="KW-0808">Transferase</keyword>
<evidence type="ECO:0000256" key="1">
    <source>
        <dbReference type="ARBA" id="ARBA00022737"/>
    </source>
</evidence>
<evidence type="ECO:0000313" key="3">
    <source>
        <dbReference type="EMBL" id="TVP39107.1"/>
    </source>
</evidence>
<dbReference type="PROSITE" id="PS50206">
    <property type="entry name" value="RHODANESE_3"/>
    <property type="match status" value="2"/>
</dbReference>
<dbReference type="EC" id="2.8.1.2" evidence="3"/>
<protein>
    <submittedName>
        <fullName evidence="3">Putative thiosulfate sulfurtransferase</fullName>
        <ecNumber evidence="3">2.8.1.2</ecNumber>
    </submittedName>
</protein>
<comment type="caution">
    <text evidence="3">The sequence shown here is derived from an EMBL/GenBank/DDBJ whole genome shotgun (WGS) entry which is preliminary data.</text>
</comment>
<evidence type="ECO:0000313" key="4">
    <source>
        <dbReference type="Proteomes" id="UP000315289"/>
    </source>
</evidence>
<dbReference type="SUPFAM" id="SSF52821">
    <property type="entry name" value="Rhodanese/Cell cycle control phosphatase"/>
    <property type="match status" value="2"/>
</dbReference>
<keyword evidence="4" id="KW-1185">Reference proteome</keyword>
<sequence>MNMIVDANWLTSQLDDENLILIDSRGLMPFRFSHIKNAIPMGVENVISIDENGSHLVISPQEAEQIFTDIGIDDTKLVIVYGEYPDPSLARIVWTLIYYGHRNVKILDIGFEDWLRMGYPVTKDLKSKNSASKSDRRFVARINATERADAQFINEEQGKSETTIIDARTPQEHFQARIPGSILHNYEEGIGDRGKMIKDAEMLKQDFEKIGITQDKQLICYCHSGIRAAHTYLQLKQAGFDNVRLYDGSIIDWAKRKYPLR</sequence>
<name>A0A557SR82_9ARCH</name>
<dbReference type="Gene3D" id="3.40.250.10">
    <property type="entry name" value="Rhodanese-like domain"/>
    <property type="match status" value="2"/>
</dbReference>
<dbReference type="SMART" id="SM00450">
    <property type="entry name" value="RHOD"/>
    <property type="match status" value="2"/>
</dbReference>
<gene>
    <name evidence="3" type="primary">cysA5</name>
    <name evidence="3" type="ORF">NARC_210051</name>
</gene>
<dbReference type="CDD" id="cd01449">
    <property type="entry name" value="TST_Repeat_2"/>
    <property type="match status" value="1"/>
</dbReference>
<dbReference type="InterPro" id="IPR001763">
    <property type="entry name" value="Rhodanese-like_dom"/>
</dbReference>
<dbReference type="AlphaFoldDB" id="A0A557SR82"/>
<dbReference type="EMBL" id="VOAH01000021">
    <property type="protein sequence ID" value="TVP39107.1"/>
    <property type="molecule type" value="Genomic_DNA"/>
</dbReference>
<organism evidence="3 4">
    <name type="scientific">Candidatus Nitrosocosmicus arcticus</name>
    <dbReference type="NCBI Taxonomy" id="2035267"/>
    <lineage>
        <taxon>Archaea</taxon>
        <taxon>Nitrososphaerota</taxon>
        <taxon>Nitrososphaeria</taxon>
        <taxon>Nitrososphaerales</taxon>
        <taxon>Nitrososphaeraceae</taxon>
        <taxon>Candidatus Nitrosocosmicus</taxon>
    </lineage>
</organism>
<feature type="domain" description="Rhodanese" evidence="2">
    <location>
        <begin position="158"/>
        <end position="261"/>
    </location>
</feature>
<evidence type="ECO:0000259" key="2">
    <source>
        <dbReference type="PROSITE" id="PS50206"/>
    </source>
</evidence>
<dbReference type="Pfam" id="PF00581">
    <property type="entry name" value="Rhodanese"/>
    <property type="match status" value="2"/>
</dbReference>
<dbReference type="Proteomes" id="UP000315289">
    <property type="component" value="Unassembled WGS sequence"/>
</dbReference>
<dbReference type="GO" id="GO:0016784">
    <property type="term" value="F:3-mercaptopyruvate sulfurtransferase activity"/>
    <property type="evidence" value="ECO:0007669"/>
    <property type="project" value="UniProtKB-EC"/>
</dbReference>
<reference evidence="3 4" key="1">
    <citation type="journal article" date="2019" name="Front. Microbiol.">
        <title>Ammonia Oxidation by the Arctic Terrestrial Thaumarchaeote Candidatus Nitrosocosmicus arcticus Is Stimulated by Increasing Temperatures.</title>
        <authorList>
            <person name="Alves R.J.E."/>
            <person name="Kerou M."/>
            <person name="Zappe A."/>
            <person name="Bittner R."/>
            <person name="Abby S.S."/>
            <person name="Schmidt H.A."/>
            <person name="Pfeifer K."/>
            <person name="Schleper C."/>
        </authorList>
    </citation>
    <scope>NUCLEOTIDE SEQUENCE [LARGE SCALE GENOMIC DNA]</scope>
    <source>
        <strain evidence="3 4">Kfb</strain>
    </source>
</reference>
<feature type="domain" description="Rhodanese" evidence="2">
    <location>
        <begin position="15"/>
        <end position="123"/>
    </location>
</feature>
<dbReference type="PANTHER" id="PTHR43855">
    <property type="entry name" value="THIOSULFATE SULFURTRANSFERASE"/>
    <property type="match status" value="1"/>
</dbReference>